<dbReference type="RefSeq" id="WP_182958693.1">
    <property type="nucleotide sequence ID" value="NZ_WNXC01000005.1"/>
</dbReference>
<gene>
    <name evidence="2" type="ORF">GM920_14560</name>
</gene>
<keyword evidence="3" id="KW-1185">Reference proteome</keyword>
<dbReference type="PROSITE" id="PS51257">
    <property type="entry name" value="PROKAR_LIPOPROTEIN"/>
    <property type="match status" value="1"/>
</dbReference>
<accession>A0ABR6EYS7</accession>
<protein>
    <submittedName>
        <fullName evidence="2">DUF4397 domain-containing protein</fullName>
    </submittedName>
</protein>
<evidence type="ECO:0000313" key="2">
    <source>
        <dbReference type="EMBL" id="MBB2150121.1"/>
    </source>
</evidence>
<dbReference type="EMBL" id="WNXC01000005">
    <property type="protein sequence ID" value="MBB2150121.1"/>
    <property type="molecule type" value="Genomic_DNA"/>
</dbReference>
<name>A0ABR6EYS7_9SPHI</name>
<sequence>MKISNHFKTITKTFVAVAAVSVVFSACKKKYNDIEPIELAGLTIVNASPDIKEYDFIIGNQKANSKEVFKYGVKIGYLGLYPGTSGIGLVEVGKTNFLLTKNELYQSGKFYSTFLVDTGSKRAFFTINDKLDSIKVNEKAKVRFINLSPNADALDLAITGSATEIATNKVFKQFSVFTDVEPGESVALELKDNATKVVKATLPPMKLEKGKFYTVWAKGFKDKAVTDSLSLKAAIYTAK</sequence>
<dbReference type="Pfam" id="PF14344">
    <property type="entry name" value="DUF4397"/>
    <property type="match status" value="1"/>
</dbReference>
<dbReference type="Proteomes" id="UP000636110">
    <property type="component" value="Unassembled WGS sequence"/>
</dbReference>
<dbReference type="InterPro" id="IPR025510">
    <property type="entry name" value="DUF4397"/>
</dbReference>
<organism evidence="2 3">
    <name type="scientific">Pedobacter gandavensis</name>
    <dbReference type="NCBI Taxonomy" id="2679963"/>
    <lineage>
        <taxon>Bacteria</taxon>
        <taxon>Pseudomonadati</taxon>
        <taxon>Bacteroidota</taxon>
        <taxon>Sphingobacteriia</taxon>
        <taxon>Sphingobacteriales</taxon>
        <taxon>Sphingobacteriaceae</taxon>
        <taxon>Pedobacter</taxon>
    </lineage>
</organism>
<evidence type="ECO:0000259" key="1">
    <source>
        <dbReference type="Pfam" id="PF14344"/>
    </source>
</evidence>
<evidence type="ECO:0000313" key="3">
    <source>
        <dbReference type="Proteomes" id="UP000636110"/>
    </source>
</evidence>
<reference evidence="2 3" key="1">
    <citation type="submission" date="2019-11" db="EMBL/GenBank/DDBJ databases">
        <title>Description of Pedobacter sp. LMG 31462T.</title>
        <authorList>
            <person name="Carlier A."/>
            <person name="Qi S."/>
            <person name="Vandamme P."/>
        </authorList>
    </citation>
    <scope>NUCLEOTIDE SEQUENCE [LARGE SCALE GENOMIC DNA]</scope>
    <source>
        <strain evidence="2 3">LMG 31462</strain>
    </source>
</reference>
<feature type="domain" description="DUF4397" evidence="1">
    <location>
        <begin position="41"/>
        <end position="156"/>
    </location>
</feature>
<comment type="caution">
    <text evidence="2">The sequence shown here is derived from an EMBL/GenBank/DDBJ whole genome shotgun (WGS) entry which is preliminary data.</text>
</comment>
<proteinExistence type="predicted"/>